<keyword evidence="12 18" id="KW-0548">Nucleotidyltransferase</keyword>
<evidence type="ECO:0000313" key="20">
    <source>
        <dbReference type="EMBL" id="MBB3770468.1"/>
    </source>
</evidence>
<protein>
    <recommendedName>
        <fullName evidence="7 18">Phosphatidate cytidylyltransferase</fullName>
        <ecNumber evidence="6 18">2.7.7.41</ecNumber>
    </recommendedName>
</protein>
<evidence type="ECO:0000256" key="7">
    <source>
        <dbReference type="ARBA" id="ARBA00019373"/>
    </source>
</evidence>
<dbReference type="PANTHER" id="PTHR46382:SF1">
    <property type="entry name" value="PHOSPHATIDATE CYTIDYLYLTRANSFERASE"/>
    <property type="match status" value="1"/>
</dbReference>
<comment type="pathway">
    <text evidence="4">Lipid metabolism.</text>
</comment>
<dbReference type="EC" id="2.7.7.41" evidence="6 18"/>
<name>A0A839Z883_9HYPH</name>
<dbReference type="UniPathway" id="UPA00557">
    <property type="reaction ID" value="UER00614"/>
</dbReference>
<dbReference type="AlphaFoldDB" id="A0A839Z883"/>
<evidence type="ECO:0000256" key="8">
    <source>
        <dbReference type="ARBA" id="ARBA00022475"/>
    </source>
</evidence>
<comment type="caution">
    <text evidence="20">The sequence shown here is derived from an EMBL/GenBank/DDBJ whole genome shotgun (WGS) entry which is preliminary data.</text>
</comment>
<evidence type="ECO:0000256" key="1">
    <source>
        <dbReference type="ARBA" id="ARBA00001698"/>
    </source>
</evidence>
<dbReference type="EMBL" id="JACICD010000001">
    <property type="protein sequence ID" value="MBB3770468.1"/>
    <property type="molecule type" value="Genomic_DNA"/>
</dbReference>
<reference evidence="20 21" key="1">
    <citation type="submission" date="2020-08" db="EMBL/GenBank/DDBJ databases">
        <title>Genomic Encyclopedia of Type Strains, Phase IV (KMG-IV): sequencing the most valuable type-strain genomes for metagenomic binning, comparative biology and taxonomic classification.</title>
        <authorList>
            <person name="Goeker M."/>
        </authorList>
    </citation>
    <scope>NUCLEOTIDE SEQUENCE [LARGE SCALE GENOMIC DNA]</scope>
    <source>
        <strain evidence="20 21">DSM 5895</strain>
    </source>
</reference>
<keyword evidence="8" id="KW-1003">Cell membrane</keyword>
<feature type="transmembrane region" description="Helical" evidence="19">
    <location>
        <begin position="159"/>
        <end position="178"/>
    </location>
</feature>
<evidence type="ECO:0000256" key="4">
    <source>
        <dbReference type="ARBA" id="ARBA00005189"/>
    </source>
</evidence>
<evidence type="ECO:0000256" key="5">
    <source>
        <dbReference type="ARBA" id="ARBA00010185"/>
    </source>
</evidence>
<comment type="similarity">
    <text evidence="5 18">Belongs to the CDS family.</text>
</comment>
<keyword evidence="17" id="KW-1208">Phospholipid metabolism</keyword>
<dbReference type="PROSITE" id="PS01315">
    <property type="entry name" value="CDS"/>
    <property type="match status" value="1"/>
</dbReference>
<feature type="transmembrane region" description="Helical" evidence="19">
    <location>
        <begin position="92"/>
        <end position="110"/>
    </location>
</feature>
<dbReference type="GO" id="GO:0004605">
    <property type="term" value="F:phosphatidate cytidylyltransferase activity"/>
    <property type="evidence" value="ECO:0007669"/>
    <property type="project" value="UniProtKB-EC"/>
</dbReference>
<feature type="transmembrane region" description="Helical" evidence="19">
    <location>
        <begin position="6"/>
        <end position="31"/>
    </location>
</feature>
<feature type="transmembrane region" description="Helical" evidence="19">
    <location>
        <begin position="43"/>
        <end position="62"/>
    </location>
</feature>
<dbReference type="GO" id="GO:0005886">
    <property type="term" value="C:plasma membrane"/>
    <property type="evidence" value="ECO:0007669"/>
    <property type="project" value="UniProtKB-SubCell"/>
</dbReference>
<comment type="catalytic activity">
    <reaction evidence="1 18">
        <text>a 1,2-diacyl-sn-glycero-3-phosphate + CTP + H(+) = a CDP-1,2-diacyl-sn-glycerol + diphosphate</text>
        <dbReference type="Rhea" id="RHEA:16229"/>
        <dbReference type="ChEBI" id="CHEBI:15378"/>
        <dbReference type="ChEBI" id="CHEBI:33019"/>
        <dbReference type="ChEBI" id="CHEBI:37563"/>
        <dbReference type="ChEBI" id="CHEBI:58332"/>
        <dbReference type="ChEBI" id="CHEBI:58608"/>
        <dbReference type="EC" id="2.7.7.41"/>
    </reaction>
</comment>
<feature type="transmembrane region" description="Helical" evidence="19">
    <location>
        <begin position="68"/>
        <end position="85"/>
    </location>
</feature>
<dbReference type="Proteomes" id="UP000533469">
    <property type="component" value="Unassembled WGS sequence"/>
</dbReference>
<dbReference type="GO" id="GO:0016024">
    <property type="term" value="P:CDP-diacylglycerol biosynthetic process"/>
    <property type="evidence" value="ECO:0007669"/>
    <property type="project" value="UniProtKB-UniPathway"/>
</dbReference>
<evidence type="ECO:0000256" key="14">
    <source>
        <dbReference type="ARBA" id="ARBA00023098"/>
    </source>
</evidence>
<sequence>MALAPLVLFLCWWGSWPYMALVVATSLIVLWEWLGIISARPKAALVAIGGAALVLASLMLVIRPVSAAAAVVLVGMVLMALVARGGRQLRPWATGGLFYAAALALPALILRADTHVGLVTLIWLLAVVWSTDIAAYFCGRLLRGPKLWPRVSPNKTWSGALGGALFGTLAGMFTIYLAGLPSVLLAAPVALLASAVSQLGDLFESSMKRRFGVKDSGSLIPGHGGLMDRLDGLITAALFALLVGLVRDPDAPALGLLLW</sequence>
<evidence type="ECO:0000256" key="15">
    <source>
        <dbReference type="ARBA" id="ARBA00023136"/>
    </source>
</evidence>
<keyword evidence="16" id="KW-0594">Phospholipid biosynthesis</keyword>
<evidence type="ECO:0000313" key="21">
    <source>
        <dbReference type="Proteomes" id="UP000533469"/>
    </source>
</evidence>
<comment type="pathway">
    <text evidence="3 18">Phospholipid metabolism; CDP-diacylglycerol biosynthesis; CDP-diacylglycerol from sn-glycerol 3-phosphate: step 3/3.</text>
</comment>
<organism evidence="20 21">
    <name type="scientific">Ancylobacter tetraedralis</name>
    <dbReference type="NCBI Taxonomy" id="217068"/>
    <lineage>
        <taxon>Bacteria</taxon>
        <taxon>Pseudomonadati</taxon>
        <taxon>Pseudomonadota</taxon>
        <taxon>Alphaproteobacteria</taxon>
        <taxon>Hyphomicrobiales</taxon>
        <taxon>Xanthobacteraceae</taxon>
        <taxon>Ancylobacter</taxon>
    </lineage>
</organism>
<evidence type="ECO:0000256" key="19">
    <source>
        <dbReference type="SAM" id="Phobius"/>
    </source>
</evidence>
<evidence type="ECO:0000256" key="2">
    <source>
        <dbReference type="ARBA" id="ARBA00004651"/>
    </source>
</evidence>
<dbReference type="Pfam" id="PF01148">
    <property type="entry name" value="CTP_transf_1"/>
    <property type="match status" value="1"/>
</dbReference>
<keyword evidence="15 19" id="KW-0472">Membrane</keyword>
<feature type="transmembrane region" description="Helical" evidence="19">
    <location>
        <begin position="184"/>
        <end position="203"/>
    </location>
</feature>
<keyword evidence="21" id="KW-1185">Reference proteome</keyword>
<gene>
    <name evidence="20" type="ORF">FHS55_001054</name>
</gene>
<evidence type="ECO:0000256" key="12">
    <source>
        <dbReference type="ARBA" id="ARBA00022695"/>
    </source>
</evidence>
<keyword evidence="10 18" id="KW-0808">Transferase</keyword>
<keyword evidence="13 19" id="KW-1133">Transmembrane helix</keyword>
<comment type="subcellular location">
    <subcellularLocation>
        <location evidence="2">Cell membrane</location>
        <topology evidence="2">Multi-pass membrane protein</topology>
    </subcellularLocation>
</comment>
<accession>A0A839Z883</accession>
<evidence type="ECO:0000256" key="17">
    <source>
        <dbReference type="ARBA" id="ARBA00023264"/>
    </source>
</evidence>
<evidence type="ECO:0000256" key="9">
    <source>
        <dbReference type="ARBA" id="ARBA00022516"/>
    </source>
</evidence>
<evidence type="ECO:0000256" key="6">
    <source>
        <dbReference type="ARBA" id="ARBA00012487"/>
    </source>
</evidence>
<evidence type="ECO:0000256" key="13">
    <source>
        <dbReference type="ARBA" id="ARBA00022989"/>
    </source>
</evidence>
<evidence type="ECO:0000256" key="16">
    <source>
        <dbReference type="ARBA" id="ARBA00023209"/>
    </source>
</evidence>
<dbReference type="InterPro" id="IPR000374">
    <property type="entry name" value="PC_trans"/>
</dbReference>
<evidence type="ECO:0000256" key="18">
    <source>
        <dbReference type="RuleBase" id="RU003938"/>
    </source>
</evidence>
<keyword evidence="9" id="KW-0444">Lipid biosynthesis</keyword>
<keyword evidence="11 18" id="KW-0812">Transmembrane</keyword>
<evidence type="ECO:0000256" key="11">
    <source>
        <dbReference type="ARBA" id="ARBA00022692"/>
    </source>
</evidence>
<keyword evidence="14" id="KW-0443">Lipid metabolism</keyword>
<proteinExistence type="inferred from homology"/>
<dbReference type="PANTHER" id="PTHR46382">
    <property type="entry name" value="PHOSPHATIDATE CYTIDYLYLTRANSFERASE"/>
    <property type="match status" value="1"/>
</dbReference>
<evidence type="ECO:0000256" key="3">
    <source>
        <dbReference type="ARBA" id="ARBA00005119"/>
    </source>
</evidence>
<feature type="transmembrane region" description="Helical" evidence="19">
    <location>
        <begin position="116"/>
        <end position="138"/>
    </location>
</feature>
<evidence type="ECO:0000256" key="10">
    <source>
        <dbReference type="ARBA" id="ARBA00022679"/>
    </source>
</evidence>